<dbReference type="Proteomes" id="UP000805193">
    <property type="component" value="Unassembled WGS sequence"/>
</dbReference>
<feature type="non-terminal residue" evidence="1">
    <location>
        <position position="1"/>
    </location>
</feature>
<evidence type="ECO:0000313" key="2">
    <source>
        <dbReference type="Proteomes" id="UP000805193"/>
    </source>
</evidence>
<protein>
    <submittedName>
        <fullName evidence="1">Uncharacterized protein</fullName>
    </submittedName>
</protein>
<keyword evidence="2" id="KW-1185">Reference proteome</keyword>
<feature type="non-terminal residue" evidence="1">
    <location>
        <position position="163"/>
    </location>
</feature>
<proteinExistence type="predicted"/>
<dbReference type="EMBL" id="JABSTQ010002033">
    <property type="protein sequence ID" value="KAG0444433.1"/>
    <property type="molecule type" value="Genomic_DNA"/>
</dbReference>
<comment type="caution">
    <text evidence="1">The sequence shown here is derived from an EMBL/GenBank/DDBJ whole genome shotgun (WGS) entry which is preliminary data.</text>
</comment>
<name>A0AC60R170_IXOPE</name>
<reference evidence="1 2" key="1">
    <citation type="journal article" date="2020" name="Cell">
        <title>Large-Scale Comparative Analyses of Tick Genomes Elucidate Their Genetic Diversity and Vector Capacities.</title>
        <authorList>
            <consortium name="Tick Genome and Microbiome Consortium (TIGMIC)"/>
            <person name="Jia N."/>
            <person name="Wang J."/>
            <person name="Shi W."/>
            <person name="Du L."/>
            <person name="Sun Y."/>
            <person name="Zhan W."/>
            <person name="Jiang J.F."/>
            <person name="Wang Q."/>
            <person name="Zhang B."/>
            <person name="Ji P."/>
            <person name="Bell-Sakyi L."/>
            <person name="Cui X.M."/>
            <person name="Yuan T.T."/>
            <person name="Jiang B.G."/>
            <person name="Yang W.F."/>
            <person name="Lam T.T."/>
            <person name="Chang Q.C."/>
            <person name="Ding S.J."/>
            <person name="Wang X.J."/>
            <person name="Zhu J.G."/>
            <person name="Ruan X.D."/>
            <person name="Zhao L."/>
            <person name="Wei J.T."/>
            <person name="Ye R.Z."/>
            <person name="Que T.C."/>
            <person name="Du C.H."/>
            <person name="Zhou Y.H."/>
            <person name="Cheng J.X."/>
            <person name="Dai P.F."/>
            <person name="Guo W.B."/>
            <person name="Han X.H."/>
            <person name="Huang E.J."/>
            <person name="Li L.F."/>
            <person name="Wei W."/>
            <person name="Gao Y.C."/>
            <person name="Liu J.Z."/>
            <person name="Shao H.Z."/>
            <person name="Wang X."/>
            <person name="Wang C.C."/>
            <person name="Yang T.C."/>
            <person name="Huo Q.B."/>
            <person name="Li W."/>
            <person name="Chen H.Y."/>
            <person name="Chen S.E."/>
            <person name="Zhou L.G."/>
            <person name="Ni X.B."/>
            <person name="Tian J.H."/>
            <person name="Sheng Y."/>
            <person name="Liu T."/>
            <person name="Pan Y.S."/>
            <person name="Xia L.Y."/>
            <person name="Li J."/>
            <person name="Zhao F."/>
            <person name="Cao W.C."/>
        </authorList>
    </citation>
    <scope>NUCLEOTIDE SEQUENCE [LARGE SCALE GENOMIC DNA]</scope>
    <source>
        <strain evidence="1">Iper-2018</strain>
    </source>
</reference>
<sequence length="163" mass="18983">VFLLKMDRKIRAAVRDLLHLPNDTLLAFFYSAVEDGGLGVHCMTTMIRRIRYRRLLNVEEKSDSMLEHMVELETWREMVEKAERNTKLGEMLIRTRVQEKDFWRSAVVGMVDGRGLREARTAAKALWVRNPPKFLSGREYVDLTQLKIHALPTKARCARGQNK</sequence>
<evidence type="ECO:0000313" key="1">
    <source>
        <dbReference type="EMBL" id="KAG0444433.1"/>
    </source>
</evidence>
<accession>A0AC60R170</accession>
<gene>
    <name evidence="1" type="ORF">HPB47_013799</name>
</gene>
<organism evidence="1 2">
    <name type="scientific">Ixodes persulcatus</name>
    <name type="common">Taiga tick</name>
    <dbReference type="NCBI Taxonomy" id="34615"/>
    <lineage>
        <taxon>Eukaryota</taxon>
        <taxon>Metazoa</taxon>
        <taxon>Ecdysozoa</taxon>
        <taxon>Arthropoda</taxon>
        <taxon>Chelicerata</taxon>
        <taxon>Arachnida</taxon>
        <taxon>Acari</taxon>
        <taxon>Parasitiformes</taxon>
        <taxon>Ixodida</taxon>
        <taxon>Ixodoidea</taxon>
        <taxon>Ixodidae</taxon>
        <taxon>Ixodinae</taxon>
        <taxon>Ixodes</taxon>
    </lineage>
</organism>